<dbReference type="InParanoid" id="V5IQI8"/>
<dbReference type="PANTHER" id="PTHR35392:SF3">
    <property type="entry name" value="ZN(2)-C6 FUNGAL-TYPE DOMAIN-CONTAINING PROTEIN"/>
    <property type="match status" value="1"/>
</dbReference>
<dbReference type="Proteomes" id="UP000001805">
    <property type="component" value="Chromosome 4, Linkage Group IV"/>
</dbReference>
<feature type="region of interest" description="Disordered" evidence="1">
    <location>
        <begin position="326"/>
        <end position="405"/>
    </location>
</feature>
<gene>
    <name evidence="2" type="ORF">NCU06963</name>
</gene>
<evidence type="ECO:0000313" key="2">
    <source>
        <dbReference type="EMBL" id="ESA43031.1"/>
    </source>
</evidence>
<dbReference type="STRING" id="367110.V5IQI8"/>
<protein>
    <recommendedName>
        <fullName evidence="4">Zn(2)-C6 fungal-type domain-containing protein</fullName>
    </recommendedName>
</protein>
<feature type="compositionally biased region" description="Basic and acidic residues" evidence="1">
    <location>
        <begin position="386"/>
        <end position="405"/>
    </location>
</feature>
<sequence length="858" mass="95938">MEFQPPTEHLGLFPHSSYFENSLVGSAEPYDDSNPDPFPVPFPIPSGLWSDLYWEGIDFNDSPNAAYPSSSRILGPGPTHGAALLNLIPLPAPASAPRLPNPSSQAFPEPHGIVSDQALDFHASLNAGLAPSPCEIIHPPQMIGADTYSSLPRGTSGSGEDDGFYSAPPGYRLPTSESHHKVQNWDLVAKQPIANLNSANLGQHQHLYLYGAFHLKANHLSSSINNAPTLVDAVSSSQPWQPVGVSGHSGWPDQENGSHLVQECVNELTDAGNQWHGSQEDLYNWLTQPCDGYDGHDVDRESIGFDHSVGVQSPLDGYGSLIPYSTSCTPQLRDDPRTPSLSTSATTPASTGNSDPPTPEPSLPKTIPKSQPATLQFVQYTAGSDIGDRTSKKRLTHDDDDKDGSAKIVRQDVMRDQEGTVNGYQFVLHPQEKPIKRVKKTEEQNRTSALARKNGVCHWCKVKKRKCDLHKKGPFESCGVCATQKTYKGVLRMPCFKSTLADMLFFRAGPAVNEPLFIKRETVFRLTDFSKPDVGVIRLELTQNIGKHHLVVYAAQFDPLPGDKLSYTPTDRRTGQKHNIPMPHFCLTQYEKVCEHIMEYFYSSKQDYLQMLKGNGGLTWDIVSMAIEYAKTKKCSLVDTALDLWVICRMIEDPWELLENNKLGVSRVNLPGTKFHGKIPIPPMMDTQLDQVIIQNVLNHLRGKLIGLFERNISPAKPETWFETFLASFIMLTHIERLAAHSVRHAETHTMPTKYSNTKFLEQAFYTAKIILSRSHYACNGSVPLGLDWKDSQVSSMAKLGPKEVEFMQRIQREFKKREHDLRNLPSKHEYETDGHWYHQLFIKDWDTSPVDVKDPYK</sequence>
<evidence type="ECO:0008006" key="4">
    <source>
        <dbReference type="Google" id="ProtNLM"/>
    </source>
</evidence>
<keyword evidence="3" id="KW-1185">Reference proteome</keyword>
<evidence type="ECO:0000256" key="1">
    <source>
        <dbReference type="SAM" id="MobiDB-lite"/>
    </source>
</evidence>
<dbReference type="OrthoDB" id="5362630at2759"/>
<reference evidence="2 3" key="1">
    <citation type="journal article" date="2003" name="Nature">
        <title>The genome sequence of the filamentous fungus Neurospora crassa.</title>
        <authorList>
            <person name="Galagan J.E."/>
            <person name="Calvo S.E."/>
            <person name="Borkovich K.A."/>
            <person name="Selker E.U."/>
            <person name="Read N.D."/>
            <person name="Jaffe D."/>
            <person name="FitzHugh W."/>
            <person name="Ma L.J."/>
            <person name="Smirnov S."/>
            <person name="Purcell S."/>
            <person name="Rehman B."/>
            <person name="Elkins T."/>
            <person name="Engels R."/>
            <person name="Wang S."/>
            <person name="Nielsen C.B."/>
            <person name="Butler J."/>
            <person name="Endrizzi M."/>
            <person name="Qui D."/>
            <person name="Ianakiev P."/>
            <person name="Bell-Pedersen D."/>
            <person name="Nelson M.A."/>
            <person name="Werner-Washburne M."/>
            <person name="Selitrennikoff C.P."/>
            <person name="Kinsey J.A."/>
            <person name="Braun E.L."/>
            <person name="Zelter A."/>
            <person name="Schulte U."/>
            <person name="Kothe G.O."/>
            <person name="Jedd G."/>
            <person name="Mewes W."/>
            <person name="Staben C."/>
            <person name="Marcotte E."/>
            <person name="Greenberg D."/>
            <person name="Roy A."/>
            <person name="Foley K."/>
            <person name="Naylor J."/>
            <person name="Stange-Thomann N."/>
            <person name="Barrett R."/>
            <person name="Gnerre S."/>
            <person name="Kamal M."/>
            <person name="Kamvysselis M."/>
            <person name="Mauceli E."/>
            <person name="Bielke C."/>
            <person name="Rudd S."/>
            <person name="Frishman D."/>
            <person name="Krystofova S."/>
            <person name="Rasmussen C."/>
            <person name="Metzenberg R.L."/>
            <person name="Perkins D.D."/>
            <person name="Kroken S."/>
            <person name="Cogoni C."/>
            <person name="Macino G."/>
            <person name="Catcheside D."/>
            <person name="Li W."/>
            <person name="Pratt R.J."/>
            <person name="Osmani S.A."/>
            <person name="DeSouza C.P."/>
            <person name="Glass L."/>
            <person name="Orbach M.J."/>
            <person name="Berglund J.A."/>
            <person name="Voelker R."/>
            <person name="Yarden O."/>
            <person name="Plamann M."/>
            <person name="Seiler S."/>
            <person name="Dunlap J."/>
            <person name="Radford A."/>
            <person name="Aramayo R."/>
            <person name="Natvig D.O."/>
            <person name="Alex L.A."/>
            <person name="Mannhaupt G."/>
            <person name="Ebbole D.J."/>
            <person name="Freitag M."/>
            <person name="Paulsen I."/>
            <person name="Sachs M.S."/>
            <person name="Lander E.S."/>
            <person name="Nusbaum C."/>
            <person name="Birren B."/>
        </authorList>
    </citation>
    <scope>NUCLEOTIDE SEQUENCE [LARGE SCALE GENOMIC DNA]</scope>
    <source>
        <strain evidence="3">ATCC 24698 / 74-OR23-1A / CBS 708.71 / DSM 1257 / FGSC 987</strain>
    </source>
</reference>
<accession>V5IQI8</accession>
<proteinExistence type="predicted"/>
<evidence type="ECO:0000313" key="3">
    <source>
        <dbReference type="Proteomes" id="UP000001805"/>
    </source>
</evidence>
<dbReference type="PANTHER" id="PTHR35392">
    <property type="entry name" value="ZN(II)2CYS6 TRANSCRIPTION FACTOR (EUROFUNG)-RELATED-RELATED"/>
    <property type="match status" value="1"/>
</dbReference>
<dbReference type="RefSeq" id="XP_011394203.1">
    <property type="nucleotide sequence ID" value="XM_011395901.1"/>
</dbReference>
<dbReference type="VEuPathDB" id="FungiDB:NCU06963"/>
<dbReference type="InterPro" id="IPR052973">
    <property type="entry name" value="Fungal_sec-metab_reg_TF"/>
</dbReference>
<organism evidence="2 3">
    <name type="scientific">Neurospora crassa (strain ATCC 24698 / 74-OR23-1A / CBS 708.71 / DSM 1257 / FGSC 987)</name>
    <dbReference type="NCBI Taxonomy" id="367110"/>
    <lineage>
        <taxon>Eukaryota</taxon>
        <taxon>Fungi</taxon>
        <taxon>Dikarya</taxon>
        <taxon>Ascomycota</taxon>
        <taxon>Pezizomycotina</taxon>
        <taxon>Sordariomycetes</taxon>
        <taxon>Sordariomycetidae</taxon>
        <taxon>Sordariales</taxon>
        <taxon>Sordariaceae</taxon>
        <taxon>Neurospora</taxon>
    </lineage>
</organism>
<name>V5IQI8_NEUCR</name>
<dbReference type="KEGG" id="ncr:NCU06963"/>
<dbReference type="EMBL" id="CM002239">
    <property type="protein sequence ID" value="ESA43031.1"/>
    <property type="molecule type" value="Genomic_DNA"/>
</dbReference>
<feature type="compositionally biased region" description="Low complexity" evidence="1">
    <location>
        <begin position="338"/>
        <end position="351"/>
    </location>
</feature>
<feature type="compositionally biased region" description="Polar residues" evidence="1">
    <location>
        <begin position="368"/>
        <end position="382"/>
    </location>
</feature>
<dbReference type="AlphaFoldDB" id="V5IQI8"/>
<dbReference type="GeneID" id="3878751"/>